<evidence type="ECO:0000313" key="19">
    <source>
        <dbReference type="EMBL" id="GAA4286054.1"/>
    </source>
</evidence>
<keyword evidence="17" id="KW-0594">Phospholipid biosynthesis</keyword>
<evidence type="ECO:0000256" key="14">
    <source>
        <dbReference type="ARBA" id="ARBA00024082"/>
    </source>
</evidence>
<evidence type="ECO:0000256" key="4">
    <source>
        <dbReference type="ARBA" id="ARBA00010441"/>
    </source>
</evidence>
<comment type="pathway">
    <text evidence="3">Lipid metabolism.</text>
</comment>
<dbReference type="EC" id="2.7.8.-" evidence="17"/>
<keyword evidence="7 17" id="KW-0808">Transferase</keyword>
<accession>A0ABP8EPV4</accession>
<keyword evidence="11 17" id="KW-1133">Transmembrane helix</keyword>
<evidence type="ECO:0000256" key="15">
    <source>
        <dbReference type="ARBA" id="ARBA00033137"/>
    </source>
</evidence>
<feature type="transmembrane region" description="Helical" evidence="17">
    <location>
        <begin position="157"/>
        <end position="186"/>
    </location>
</feature>
<dbReference type="NCBIfam" id="NF045883">
    <property type="entry name" value="PIPSynth"/>
    <property type="match status" value="1"/>
</dbReference>
<feature type="binding site" evidence="17">
    <location>
        <position position="80"/>
    </location>
    <ligand>
        <name>a CDP-1,2-diacyl-sn-glycerol</name>
        <dbReference type="ChEBI" id="CHEBI:58332"/>
    </ligand>
</feature>
<evidence type="ECO:0000256" key="12">
    <source>
        <dbReference type="ARBA" id="ARBA00023136"/>
    </source>
</evidence>
<feature type="binding site" evidence="17">
    <location>
        <position position="74"/>
    </location>
    <ligand>
        <name>a CDP-1,2-diacyl-sn-glycerol</name>
        <dbReference type="ChEBI" id="CHEBI:58332"/>
    </ligand>
</feature>
<organism evidence="19 20">
    <name type="scientific">Georgenia daeguensis</name>
    <dbReference type="NCBI Taxonomy" id="908355"/>
    <lineage>
        <taxon>Bacteria</taxon>
        <taxon>Bacillati</taxon>
        <taxon>Actinomycetota</taxon>
        <taxon>Actinomycetes</taxon>
        <taxon>Micrococcales</taxon>
        <taxon>Bogoriellaceae</taxon>
        <taxon>Georgenia</taxon>
    </lineage>
</organism>
<sequence length="216" mass="21972">MLSTNARGFARAVFGPAARLLVRLGVSPDAVTVTGTVLTATAALTLLPAGHLTAGALVLGALVVADNLDGQMARLAGTESRWGAFLDSTMDRFADAAIFAGVGVWALRHLDGALGNLTAGLALVCLVLGSVVPYAKARAESLGMTANVGLAERADRIVVVLAAVLLAGLGLPTQVLTVALALLALASAYTVFQRMRTVYVQARGPHTAGTGAEDAR</sequence>
<evidence type="ECO:0000256" key="3">
    <source>
        <dbReference type="ARBA" id="ARBA00005189"/>
    </source>
</evidence>
<evidence type="ECO:0000256" key="8">
    <source>
        <dbReference type="ARBA" id="ARBA00022692"/>
    </source>
</evidence>
<keyword evidence="17" id="KW-0443">Lipid metabolism</keyword>
<keyword evidence="17" id="KW-0444">Lipid biosynthesis</keyword>
<comment type="caution">
    <text evidence="17">Lacks conserved residue(s) required for the propagation of feature annotation.</text>
</comment>
<evidence type="ECO:0000256" key="18">
    <source>
        <dbReference type="RuleBase" id="RU003750"/>
    </source>
</evidence>
<keyword evidence="10 17" id="KW-0460">Magnesium</keyword>
<feature type="binding site" evidence="17">
    <location>
        <position position="66"/>
    </location>
    <ligand>
        <name>Mg(2+)</name>
        <dbReference type="ChEBI" id="CHEBI:18420"/>
        <label>1</label>
    </ligand>
</feature>
<dbReference type="InterPro" id="IPR048254">
    <property type="entry name" value="CDP_ALCOHOL_P_TRANSF_CS"/>
</dbReference>
<evidence type="ECO:0000256" key="16">
    <source>
        <dbReference type="ARBA" id="ARBA00048865"/>
    </source>
</evidence>
<dbReference type="InterPro" id="IPR044268">
    <property type="entry name" value="PIP_synthase_PgsA1"/>
</dbReference>
<comment type="function">
    <text evidence="17">Catalyzes the conjugation of the 1'-hydroxyl group of D-myo-inositol-3-phosphate (also named L-myo-inositol-1-phosphate) with a lipid tail of cytidine diphosphate diacylglycerol (CDP-DAG), forming phosphatidylinositol phosphate (PIP) and CMP. PIP is a precursor of phosphatidylinositol (PI) which is an essential lipid required for cell wall formation.</text>
</comment>
<keyword evidence="8 17" id="KW-0812">Transmembrane</keyword>
<reference evidence="20" key="1">
    <citation type="journal article" date="2019" name="Int. J. Syst. Evol. Microbiol.">
        <title>The Global Catalogue of Microorganisms (GCM) 10K type strain sequencing project: providing services to taxonomists for standard genome sequencing and annotation.</title>
        <authorList>
            <consortium name="The Broad Institute Genomics Platform"/>
            <consortium name="The Broad Institute Genome Sequencing Center for Infectious Disease"/>
            <person name="Wu L."/>
            <person name="Ma J."/>
        </authorList>
    </citation>
    <scope>NUCLEOTIDE SEQUENCE [LARGE SCALE GENOMIC DNA]</scope>
    <source>
        <strain evidence="20">JCM 17459</strain>
    </source>
</reference>
<comment type="catalytic activity">
    <reaction evidence="13 17">
        <text>1,2-di-(9Z-octadecenoyl)-sn-glycero-3-cytidine-5'-diphosphate + 1D-myo-inositol 3-phosphate = 1,2-di-(9Z-octadecenoyl)-sn-glycero-3-phospho-(1D-myo-inositol-3-phosphate) + CMP + H(+)</text>
        <dbReference type="Rhea" id="RHEA:61216"/>
        <dbReference type="ChEBI" id="CHEBI:15378"/>
        <dbReference type="ChEBI" id="CHEBI:58401"/>
        <dbReference type="ChEBI" id="CHEBI:60377"/>
        <dbReference type="ChEBI" id="CHEBI:85356"/>
        <dbReference type="ChEBI" id="CHEBI:144472"/>
    </reaction>
</comment>
<keyword evidence="9 17" id="KW-0479">Metal-binding</keyword>
<feature type="binding site" evidence="17">
    <location>
        <position position="66"/>
    </location>
    <ligand>
        <name>Mg(2+)</name>
        <dbReference type="ChEBI" id="CHEBI:18420"/>
        <label>2</label>
    </ligand>
</feature>
<evidence type="ECO:0000256" key="1">
    <source>
        <dbReference type="ARBA" id="ARBA00004651"/>
    </source>
</evidence>
<dbReference type="InterPro" id="IPR043130">
    <property type="entry name" value="CDP-OH_PTrfase_TM_dom"/>
</dbReference>
<comment type="pathway">
    <text evidence="2 17">Phospholipid metabolism; phosphatidylinositol phosphate biosynthesis.</text>
</comment>
<feature type="active site" description="Proton acceptor" evidence="17">
    <location>
        <position position="91"/>
    </location>
</feature>
<feature type="binding site" evidence="17">
    <location>
        <position position="70"/>
    </location>
    <ligand>
        <name>a CDP-1,2-diacyl-sn-glycerol</name>
        <dbReference type="ChEBI" id="CHEBI:58332"/>
    </ligand>
</feature>
<dbReference type="Pfam" id="PF01066">
    <property type="entry name" value="CDP-OH_P_transf"/>
    <property type="match status" value="1"/>
</dbReference>
<feature type="binding site" evidence="17">
    <location>
        <begin position="29"/>
        <end position="32"/>
    </location>
    <ligand>
        <name>a CDP-1,2-diacyl-sn-glycerol</name>
        <dbReference type="ChEBI" id="CHEBI:58332"/>
    </ligand>
</feature>
<dbReference type="InterPro" id="IPR000462">
    <property type="entry name" value="CDP-OH_P_trans"/>
</dbReference>
<evidence type="ECO:0000256" key="17">
    <source>
        <dbReference type="HAMAP-Rule" id="MF_02241"/>
    </source>
</evidence>
<name>A0ABP8EPV4_9MICO</name>
<feature type="binding site" evidence="17">
    <location>
        <position position="87"/>
    </location>
    <ligand>
        <name>Mg(2+)</name>
        <dbReference type="ChEBI" id="CHEBI:18420"/>
        <label>2</label>
    </ligand>
</feature>
<evidence type="ECO:0000313" key="20">
    <source>
        <dbReference type="Proteomes" id="UP001499841"/>
    </source>
</evidence>
<evidence type="ECO:0000256" key="11">
    <source>
        <dbReference type="ARBA" id="ARBA00022989"/>
    </source>
</evidence>
<evidence type="ECO:0000256" key="13">
    <source>
        <dbReference type="ARBA" id="ARBA00023935"/>
    </source>
</evidence>
<comment type="cofactor">
    <cofactor evidence="17">
        <name>Mg(2+)</name>
        <dbReference type="ChEBI" id="CHEBI:18420"/>
    </cofactor>
    <text evidence="17">Contains a di-nuclear catalytic Mg(2+) center.</text>
</comment>
<dbReference type="HAMAP" id="MF_02241">
    <property type="entry name" value="PIP_synthase"/>
    <property type="match status" value="1"/>
</dbReference>
<keyword evidence="17" id="KW-1208">Phospholipid metabolism</keyword>
<dbReference type="EMBL" id="BAABBA010000002">
    <property type="protein sequence ID" value="GAA4286054.1"/>
    <property type="molecule type" value="Genomic_DNA"/>
</dbReference>
<evidence type="ECO:0000256" key="9">
    <source>
        <dbReference type="ARBA" id="ARBA00022723"/>
    </source>
</evidence>
<feature type="binding site" evidence="17">
    <location>
        <position position="91"/>
    </location>
    <ligand>
        <name>Mg(2+)</name>
        <dbReference type="ChEBI" id="CHEBI:18420"/>
        <label>2</label>
    </ligand>
</feature>
<feature type="binding site" evidence="17">
    <location>
        <position position="69"/>
    </location>
    <ligand>
        <name>Mg(2+)</name>
        <dbReference type="ChEBI" id="CHEBI:18420"/>
        <label>1</label>
    </ligand>
</feature>
<feature type="transmembrane region" description="Helical" evidence="17">
    <location>
        <begin position="117"/>
        <end position="137"/>
    </location>
</feature>
<comment type="similarity">
    <text evidence="4 17 18">Belongs to the CDP-alcohol phosphatidyltransferase class-I family.</text>
</comment>
<dbReference type="PROSITE" id="PS00379">
    <property type="entry name" value="CDP_ALCOHOL_P_TRANSF"/>
    <property type="match status" value="1"/>
</dbReference>
<keyword evidence="12 17" id="KW-0472">Membrane</keyword>
<evidence type="ECO:0000256" key="5">
    <source>
        <dbReference type="ARBA" id="ARBA00011738"/>
    </source>
</evidence>
<gene>
    <name evidence="19" type="ORF">GCM10022262_04130</name>
</gene>
<comment type="subcellular location">
    <subcellularLocation>
        <location evidence="1 17">Cell membrane</location>
        <topology evidence="1 17">Multi-pass membrane protein</topology>
    </subcellularLocation>
</comment>
<feature type="transmembrane region" description="Helical" evidence="17">
    <location>
        <begin position="42"/>
        <end position="65"/>
    </location>
</feature>
<dbReference type="Proteomes" id="UP001499841">
    <property type="component" value="Unassembled WGS sequence"/>
</dbReference>
<evidence type="ECO:0000256" key="6">
    <source>
        <dbReference type="ARBA" id="ARBA00022475"/>
    </source>
</evidence>
<protein>
    <recommendedName>
        <fullName evidence="14 17">Phosphatidylinositol phosphate synthase</fullName>
        <shortName evidence="17">PIP synthase</shortName>
        <ecNumber evidence="17">2.7.8.-</ecNumber>
    </recommendedName>
    <alternativeName>
        <fullName evidence="15 17">CDP-diacylglycerol--D-myo-inositol-3-phosphate 3-phosphatidyltransferase</fullName>
    </alternativeName>
</protein>
<proteinExistence type="inferred from homology"/>
<comment type="caution">
    <text evidence="19">The sequence shown here is derived from an EMBL/GenBank/DDBJ whole genome shotgun (WGS) entry which is preliminary data.</text>
</comment>
<keyword evidence="20" id="KW-1185">Reference proteome</keyword>
<evidence type="ECO:0000256" key="7">
    <source>
        <dbReference type="ARBA" id="ARBA00022679"/>
    </source>
</evidence>
<comment type="subunit">
    <text evidence="5 17">Homodimer.</text>
</comment>
<feature type="binding site" evidence="17">
    <location>
        <position position="87"/>
    </location>
    <ligand>
        <name>Mg(2+)</name>
        <dbReference type="ChEBI" id="CHEBI:18420"/>
        <label>1</label>
    </ligand>
</feature>
<evidence type="ECO:0000256" key="10">
    <source>
        <dbReference type="ARBA" id="ARBA00022842"/>
    </source>
</evidence>
<dbReference type="RefSeq" id="WP_345037104.1">
    <property type="nucleotide sequence ID" value="NZ_BAABBA010000002.1"/>
</dbReference>
<dbReference type="Gene3D" id="1.20.120.1760">
    <property type="match status" value="1"/>
</dbReference>
<comment type="catalytic activity">
    <reaction evidence="16 17">
        <text>a CDP-1,2-diacyl-sn-glycerol + 1D-myo-inositol 3-phosphate = a 1,2-diacyl-sn-glycero-3-phospho-(1D-myo-inositol-3-phosphate) + CMP + H(+)</text>
        <dbReference type="Rhea" id="RHEA:60504"/>
        <dbReference type="ChEBI" id="CHEBI:15378"/>
        <dbReference type="ChEBI" id="CHEBI:58088"/>
        <dbReference type="ChEBI" id="CHEBI:58332"/>
        <dbReference type="ChEBI" id="CHEBI:58401"/>
        <dbReference type="ChEBI" id="CHEBI:60377"/>
    </reaction>
</comment>
<keyword evidence="6 17" id="KW-1003">Cell membrane</keyword>
<evidence type="ECO:0000256" key="2">
    <source>
        <dbReference type="ARBA" id="ARBA00004805"/>
    </source>
</evidence>